<accession>A0A9W4CWC0</accession>
<organism evidence="2 3">
    <name type="scientific">Blumeria graminis f. sp. triticale</name>
    <dbReference type="NCBI Taxonomy" id="1689686"/>
    <lineage>
        <taxon>Eukaryota</taxon>
        <taxon>Fungi</taxon>
        <taxon>Dikarya</taxon>
        <taxon>Ascomycota</taxon>
        <taxon>Pezizomycotina</taxon>
        <taxon>Leotiomycetes</taxon>
        <taxon>Erysiphales</taxon>
        <taxon>Erysiphaceae</taxon>
        <taxon>Blumeria</taxon>
    </lineage>
</organism>
<gene>
    <name evidence="2" type="ORF">BGTH12_LOCUS1117</name>
</gene>
<feature type="signal peptide" evidence="1">
    <location>
        <begin position="1"/>
        <end position="23"/>
    </location>
</feature>
<evidence type="ECO:0000256" key="1">
    <source>
        <dbReference type="SAM" id="SignalP"/>
    </source>
</evidence>
<reference evidence="2" key="1">
    <citation type="submission" date="2020-10" db="EMBL/GenBank/DDBJ databases">
        <authorList>
            <person name="Muller C M."/>
        </authorList>
    </citation>
    <scope>NUCLEOTIDE SEQUENCE</scope>
    <source>
        <strain evidence="2">THUN-12</strain>
    </source>
</reference>
<evidence type="ECO:0000313" key="3">
    <source>
        <dbReference type="Proteomes" id="UP000683417"/>
    </source>
</evidence>
<evidence type="ECO:0000313" key="2">
    <source>
        <dbReference type="EMBL" id="CAD6499759.1"/>
    </source>
</evidence>
<dbReference type="Proteomes" id="UP000683417">
    <property type="component" value="Unassembled WGS sequence"/>
</dbReference>
<dbReference type="EMBL" id="CAJHIT010000002">
    <property type="protein sequence ID" value="CAD6499759.1"/>
    <property type="molecule type" value="Genomic_DNA"/>
</dbReference>
<proteinExistence type="predicted"/>
<sequence>MIFYERWLFIFITLATLPTTTSSRQSTIPSTQTKHVLPTIPLLFHGITCNYERNYSFRYLKMVTRLKATKFSEGKFFPHQFDIYDYTLRGPYYIYPLIFENIVYETGMVHIDYMVLNSDGLIMGGVVLEIQKYRKELVYHPCLPWDHKYKPLSGSSLESKLVGDLLRFES</sequence>
<keyword evidence="1" id="KW-0732">Signal</keyword>
<comment type="caution">
    <text evidence="2">The sequence shown here is derived from an EMBL/GenBank/DDBJ whole genome shotgun (WGS) entry which is preliminary data.</text>
</comment>
<protein>
    <submittedName>
        <fullName evidence="2">BgTH12-03867</fullName>
    </submittedName>
</protein>
<feature type="chain" id="PRO_5040764188" evidence="1">
    <location>
        <begin position="24"/>
        <end position="170"/>
    </location>
</feature>
<name>A0A9W4CWC0_BLUGR</name>
<dbReference type="AlphaFoldDB" id="A0A9W4CWC0"/>